<organism evidence="2 3">
    <name type="scientific">Bdellovibrio bacteriovorus</name>
    <dbReference type="NCBI Taxonomy" id="959"/>
    <lineage>
        <taxon>Bacteria</taxon>
        <taxon>Pseudomonadati</taxon>
        <taxon>Bdellovibrionota</taxon>
        <taxon>Bdellovibrionia</taxon>
        <taxon>Bdellovibrionales</taxon>
        <taxon>Pseudobdellovibrionaceae</taxon>
        <taxon>Bdellovibrio</taxon>
    </lineage>
</organism>
<dbReference type="Proteomes" id="UP000075320">
    <property type="component" value="Unassembled WGS sequence"/>
</dbReference>
<keyword evidence="3" id="KW-1185">Reference proteome</keyword>
<evidence type="ECO:0000313" key="2">
    <source>
        <dbReference type="EMBL" id="KYG64761.1"/>
    </source>
</evidence>
<sequence length="313" mass="33408">MKKQVLALVGCVLLLSACSESSDKTPKINIMAKPANPASNSYVADVFRTVNESSAYVPSEDAIYDKKIQNNTEVTDLKGSEQQREALNKLNSTGRQFVDKVKSTCTVNNPTVSNSGELKSGSTIVAKMSSSTTGKNCALELSTDVSASVFFNEVSTRGSQLSDINRAAATLTLTATNRRFLRDERIIAASNLKELAINVSASAYGSIDGNKKVASANASLDGDIKLVLANGEVISGPINGIFGLSANGENSAKVEMTVLFKGSSPKGDIWLGMQFRDQKAEIYLNGQKISESSSTRQLTDAFESTAKSLEMQF</sequence>
<proteinExistence type="predicted"/>
<feature type="chain" id="PRO_5007573162" description="Lipoprotein" evidence="1">
    <location>
        <begin position="22"/>
        <end position="313"/>
    </location>
</feature>
<evidence type="ECO:0000313" key="3">
    <source>
        <dbReference type="Proteomes" id="UP000075320"/>
    </source>
</evidence>
<reference evidence="2 3" key="1">
    <citation type="submission" date="2016-03" db="EMBL/GenBank/DDBJ databases">
        <authorList>
            <person name="Ploux O."/>
        </authorList>
    </citation>
    <scope>NUCLEOTIDE SEQUENCE [LARGE SCALE GENOMIC DNA]</scope>
    <source>
        <strain evidence="2 3">R0</strain>
    </source>
</reference>
<dbReference type="EMBL" id="LUKE01000002">
    <property type="protein sequence ID" value="KYG64761.1"/>
    <property type="molecule type" value="Genomic_DNA"/>
</dbReference>
<feature type="signal peptide" evidence="1">
    <location>
        <begin position="1"/>
        <end position="21"/>
    </location>
</feature>
<evidence type="ECO:0000256" key="1">
    <source>
        <dbReference type="SAM" id="SignalP"/>
    </source>
</evidence>
<comment type="caution">
    <text evidence="2">The sequence shown here is derived from an EMBL/GenBank/DDBJ whole genome shotgun (WGS) entry which is preliminary data.</text>
</comment>
<dbReference type="PROSITE" id="PS51257">
    <property type="entry name" value="PROKAR_LIPOPROTEIN"/>
    <property type="match status" value="1"/>
</dbReference>
<dbReference type="RefSeq" id="WP_061835272.1">
    <property type="nucleotide sequence ID" value="NZ_LUKE01000002.1"/>
</dbReference>
<name>A0A150WL78_BDEBC</name>
<gene>
    <name evidence="2" type="ORF">AZI86_11175</name>
</gene>
<dbReference type="AlphaFoldDB" id="A0A150WL78"/>
<protein>
    <recommendedName>
        <fullName evidence="4">Lipoprotein</fullName>
    </recommendedName>
</protein>
<evidence type="ECO:0008006" key="4">
    <source>
        <dbReference type="Google" id="ProtNLM"/>
    </source>
</evidence>
<accession>A0A150WL78</accession>
<keyword evidence="1" id="KW-0732">Signal</keyword>